<dbReference type="SUPFAM" id="SSF48452">
    <property type="entry name" value="TPR-like"/>
    <property type="match status" value="1"/>
</dbReference>
<sequence>MKDSSDRSLADKLAELYIESGNYEKAIETALATLNWRRQNAMHYMLERSALVYLGIAYSAQEILPKLRKYTNSY</sequence>
<dbReference type="Gene3D" id="1.25.40.10">
    <property type="entry name" value="Tetratricopeptide repeat domain"/>
    <property type="match status" value="1"/>
</dbReference>
<evidence type="ECO:0000313" key="1">
    <source>
        <dbReference type="EMBL" id="CAA9213686.1"/>
    </source>
</evidence>
<dbReference type="AlphaFoldDB" id="A0A6J4H628"/>
<gene>
    <name evidence="1" type="ORF">AVDCRST_MAG92-215</name>
</gene>
<dbReference type="EMBL" id="CADCTM010000032">
    <property type="protein sequence ID" value="CAA9213686.1"/>
    <property type="molecule type" value="Genomic_DNA"/>
</dbReference>
<organism evidence="1">
    <name type="scientific">uncultured Coleofasciculus sp</name>
    <dbReference type="NCBI Taxonomy" id="1267456"/>
    <lineage>
        <taxon>Bacteria</taxon>
        <taxon>Bacillati</taxon>
        <taxon>Cyanobacteriota</taxon>
        <taxon>Cyanophyceae</taxon>
        <taxon>Coleofasciculales</taxon>
        <taxon>Coleofasciculaceae</taxon>
        <taxon>Coleofasciculus</taxon>
        <taxon>environmental samples</taxon>
    </lineage>
</organism>
<reference evidence="1" key="1">
    <citation type="submission" date="2020-02" db="EMBL/GenBank/DDBJ databases">
        <authorList>
            <person name="Meier V. D."/>
        </authorList>
    </citation>
    <scope>NUCLEOTIDE SEQUENCE</scope>
    <source>
        <strain evidence="1">AVDCRST_MAG92</strain>
    </source>
</reference>
<name>A0A6J4H628_9CYAN</name>
<proteinExistence type="predicted"/>
<accession>A0A6J4H628</accession>
<dbReference type="InterPro" id="IPR011990">
    <property type="entry name" value="TPR-like_helical_dom_sf"/>
</dbReference>
<protein>
    <submittedName>
        <fullName evidence="1">Uncharacterized protein</fullName>
    </submittedName>
</protein>